<keyword evidence="3" id="KW-0472">Membrane</keyword>
<feature type="domain" description="T6SS Phospholipase effector Tle1-like catalytic" evidence="4">
    <location>
        <begin position="20"/>
        <end position="289"/>
    </location>
</feature>
<evidence type="ECO:0000256" key="3">
    <source>
        <dbReference type="SAM" id="Phobius"/>
    </source>
</evidence>
<feature type="region of interest" description="Disordered" evidence="2">
    <location>
        <begin position="566"/>
        <end position="607"/>
    </location>
</feature>
<keyword evidence="3" id="KW-1133">Transmembrane helix</keyword>
<evidence type="ECO:0000313" key="5">
    <source>
        <dbReference type="EMBL" id="KAH3678805.1"/>
    </source>
</evidence>
<feature type="compositionally biased region" description="Low complexity" evidence="2">
    <location>
        <begin position="569"/>
        <end position="579"/>
    </location>
</feature>
<comment type="caution">
    <text evidence="5">The sequence shown here is derived from an EMBL/GenBank/DDBJ whole genome shotgun (WGS) entry which is preliminary data.</text>
</comment>
<dbReference type="PANTHER" id="PTHR33840">
    <property type="match status" value="1"/>
</dbReference>
<feature type="coiled-coil region" evidence="1">
    <location>
        <begin position="660"/>
        <end position="687"/>
    </location>
</feature>
<dbReference type="InterPro" id="IPR029058">
    <property type="entry name" value="AB_hydrolase_fold"/>
</dbReference>
<feature type="compositionally biased region" description="Basic and acidic residues" evidence="2">
    <location>
        <begin position="532"/>
        <end position="543"/>
    </location>
</feature>
<dbReference type="Gene3D" id="1.20.5.110">
    <property type="match status" value="1"/>
</dbReference>
<keyword evidence="3" id="KW-0812">Transmembrane</keyword>
<keyword evidence="1" id="KW-0175">Coiled coil</keyword>
<evidence type="ECO:0000256" key="1">
    <source>
        <dbReference type="SAM" id="Coils"/>
    </source>
</evidence>
<feature type="region of interest" description="Disordered" evidence="2">
    <location>
        <begin position="532"/>
        <end position="554"/>
    </location>
</feature>
<accession>A0A9P8PWC2</accession>
<dbReference type="Proteomes" id="UP000788993">
    <property type="component" value="Unassembled WGS sequence"/>
</dbReference>
<evidence type="ECO:0000259" key="4">
    <source>
        <dbReference type="Pfam" id="PF09994"/>
    </source>
</evidence>
<proteinExistence type="predicted"/>
<reference evidence="5" key="1">
    <citation type="journal article" date="2021" name="Open Biol.">
        <title>Shared evolutionary footprints suggest mitochondrial oxidative damage underlies multiple complex I losses in fungi.</title>
        <authorList>
            <person name="Schikora-Tamarit M.A."/>
            <person name="Marcet-Houben M."/>
            <person name="Nosek J."/>
            <person name="Gabaldon T."/>
        </authorList>
    </citation>
    <scope>NUCLEOTIDE SEQUENCE</scope>
    <source>
        <strain evidence="5">NCAIM Y.01608</strain>
    </source>
</reference>
<feature type="region of interest" description="Disordered" evidence="2">
    <location>
        <begin position="703"/>
        <end position="737"/>
    </location>
</feature>
<dbReference type="InterPro" id="IPR018712">
    <property type="entry name" value="Tle1-like_cat"/>
</dbReference>
<dbReference type="AlphaFoldDB" id="A0A9P8PWC2"/>
<protein>
    <recommendedName>
        <fullName evidence="4">T6SS Phospholipase effector Tle1-like catalytic domain-containing protein</fullName>
    </recommendedName>
</protein>
<name>A0A9P8PWC2_9ASCO</name>
<dbReference type="SUPFAM" id="SSF53474">
    <property type="entry name" value="alpha/beta-Hydrolases"/>
    <property type="match status" value="1"/>
</dbReference>
<keyword evidence="6" id="KW-1185">Reference proteome</keyword>
<dbReference type="Pfam" id="PF09994">
    <property type="entry name" value="T6SS_Tle1-like_cat"/>
    <property type="match status" value="1"/>
</dbReference>
<dbReference type="PANTHER" id="PTHR33840:SF2">
    <property type="entry name" value="TLE1 PHOSPHOLIPASE DOMAIN-CONTAINING PROTEIN"/>
    <property type="match status" value="1"/>
</dbReference>
<reference evidence="5" key="2">
    <citation type="submission" date="2021-01" db="EMBL/GenBank/DDBJ databases">
        <authorList>
            <person name="Schikora-Tamarit M.A."/>
        </authorList>
    </citation>
    <scope>NUCLEOTIDE SEQUENCE</scope>
    <source>
        <strain evidence="5">NCAIM Y.01608</strain>
    </source>
</reference>
<feature type="transmembrane region" description="Helical" evidence="3">
    <location>
        <begin position="810"/>
        <end position="827"/>
    </location>
</feature>
<organism evidence="5 6">
    <name type="scientific">Ogataea polymorpha</name>
    <dbReference type="NCBI Taxonomy" id="460523"/>
    <lineage>
        <taxon>Eukaryota</taxon>
        <taxon>Fungi</taxon>
        <taxon>Dikarya</taxon>
        <taxon>Ascomycota</taxon>
        <taxon>Saccharomycotina</taxon>
        <taxon>Pichiomycetes</taxon>
        <taxon>Pichiales</taxon>
        <taxon>Pichiaceae</taxon>
        <taxon>Ogataea</taxon>
    </lineage>
</organism>
<dbReference type="EMBL" id="JAEUBD010000013">
    <property type="protein sequence ID" value="KAH3678805.1"/>
    <property type="molecule type" value="Genomic_DNA"/>
</dbReference>
<gene>
    <name evidence="5" type="ORF">OGATHE_000074</name>
</gene>
<evidence type="ECO:0000313" key="6">
    <source>
        <dbReference type="Proteomes" id="UP000788993"/>
    </source>
</evidence>
<evidence type="ECO:0000256" key="2">
    <source>
        <dbReference type="SAM" id="MobiDB-lite"/>
    </source>
</evidence>
<sequence>MCCLPTKGDLGSGIGNDIRTGFGEFHDGGWFSSSVENVKSDLDELVAFTVDYHVIEAYTYLMRYYVDGDQIYLFGFSRGSFIARILAGMIERIGLLNQGLEVMVSTAWEIYKKWEQHGQPIGREWTSSSASVFKKTFCREKVIIKFMGLWDSVNSCGIFLDRLFPFTSISHHVEHIRHAVSIDERRAKFKQNLFIPHSYLPSLFNLQCIDQDDQDSSIDSDSARELEHLLHLEPDYVNRTHAYANRPVPTSNDLVELWFPGDHSDVGGGWANDIDGHSISNLSFRWILSSAIEMGVLFKRNAVYEFATKFTSLDSLLSCNHDCLQLIRHSSKLHDESGGITMQHSVASYTNSLSSNMAVTGQSEDLFHQPVKNVMQVPSHQVSRFDGRGTDTVKKCLFWWMVEVLPIGYFIENKNGKWRRIYYPNLGRTRNLPRNAKLHWTALWRTKFVKDYEPKNIPEIYRPLFDQVKAENEVRSEIEDEDLCDCQVVTNENLIDRTTGEIKQDCLVCEHDRKTRIDIRWDEIPDDLSKWLEKDSGNQDRHHQSVNGNDTRHNDWDRIFDQKVWSQNTGGTDTNTGFGSTVGGTETGEDDSSSAADGSKEWSQTQQLRKDLEQFEKDPTSAQLSLIGQITTTITNLSRTLQDYEDYIVKQTLNLNESQKLKNENRLASLKNELLEYKLKTQSLKKQREEGLAEVNRNQLFANRSTAISENPYDDSNVSSVTNRGGQSRQEQLSGLSMQEGLQKEQSVLERSNQQLDEILEMGRMAFDDLVEQNEVVLKMKERMSSSLQTLGVSKATIRQIEKKAFEDKWIFYIGAALTLYVMYLIWKSIALYCFHNPPDPRKVDNPEEADNPAPTRASMVLQFGERKKLWKDSRVDTGISVDEGADSVRSSLFIGDSLLSSSWCSESGIKEDSDILHDI</sequence>
<dbReference type="Pfam" id="PF12352">
    <property type="entry name" value="V-SNARE_C"/>
    <property type="match status" value="1"/>
</dbReference>